<keyword evidence="1" id="KW-0460">Magnesium</keyword>
<comment type="caution">
    <text evidence="2">The sequence shown here is derived from an EMBL/GenBank/DDBJ whole genome shotgun (WGS) entry which is preliminary data.</text>
</comment>
<sequence>MTMLFFYLAHDTEFFSETFGVRHIGKSLEELNSAIYLQVSIISQALIFVTRSRSWSFVECPGLLLVTAFIAAQMWPLSLLCMHTGDSPGSMVLGGDGQE</sequence>
<reference evidence="2" key="1">
    <citation type="submission" date="2021-01" db="EMBL/GenBank/DDBJ databases">
        <authorList>
            <person name="Lovell J.T."/>
            <person name="Bentley N."/>
            <person name="Bhattarai G."/>
            <person name="Jenkins J.W."/>
            <person name="Sreedasyam A."/>
            <person name="Alarcon Y."/>
            <person name="Bock C."/>
            <person name="Boston L."/>
            <person name="Carlson J."/>
            <person name="Cervantes K."/>
            <person name="Clermont K."/>
            <person name="Krom N."/>
            <person name="Kubenka K."/>
            <person name="Mamidi S."/>
            <person name="Mattison C."/>
            <person name="Monteros M."/>
            <person name="Pisani C."/>
            <person name="Plott C."/>
            <person name="Rajasekar S."/>
            <person name="Rhein H.S."/>
            <person name="Rohla C."/>
            <person name="Song M."/>
            <person name="Hilaire R.S."/>
            <person name="Shu S."/>
            <person name="Wells L."/>
            <person name="Wang X."/>
            <person name="Webber J."/>
            <person name="Heerema R.J."/>
            <person name="Klein P."/>
            <person name="Conner P."/>
            <person name="Grauke L."/>
            <person name="Grimwood J."/>
            <person name="Schmutz J."/>
            <person name="Randall J.J."/>
        </authorList>
    </citation>
    <scope>NUCLEOTIDE SEQUENCE</scope>
    <source>
        <tissue evidence="2">Leaf</tissue>
    </source>
</reference>
<evidence type="ECO:0000313" key="2">
    <source>
        <dbReference type="EMBL" id="KAG6683325.1"/>
    </source>
</evidence>
<accession>A0A922DFE5</accession>
<dbReference type="EMBL" id="CM031836">
    <property type="protein sequence ID" value="KAG6683325.1"/>
    <property type="molecule type" value="Genomic_DNA"/>
</dbReference>
<dbReference type="AlphaFoldDB" id="A0A922DFE5"/>
<proteinExistence type="predicted"/>
<dbReference type="Proteomes" id="UP000811246">
    <property type="component" value="Chromosome 12"/>
</dbReference>
<protein>
    <submittedName>
        <fullName evidence="2">Uncharacterized protein</fullName>
    </submittedName>
</protein>
<dbReference type="PANTHER" id="PTHR42861">
    <property type="entry name" value="CALCIUM-TRANSPORTING ATPASE"/>
    <property type="match status" value="1"/>
</dbReference>
<name>A0A922DFE5_CARIL</name>
<evidence type="ECO:0000313" key="3">
    <source>
        <dbReference type="Proteomes" id="UP000811246"/>
    </source>
</evidence>
<organism evidence="2 3">
    <name type="scientific">Carya illinoinensis</name>
    <name type="common">Pecan</name>
    <dbReference type="NCBI Taxonomy" id="32201"/>
    <lineage>
        <taxon>Eukaryota</taxon>
        <taxon>Viridiplantae</taxon>
        <taxon>Streptophyta</taxon>
        <taxon>Embryophyta</taxon>
        <taxon>Tracheophyta</taxon>
        <taxon>Spermatophyta</taxon>
        <taxon>Magnoliopsida</taxon>
        <taxon>eudicotyledons</taxon>
        <taxon>Gunneridae</taxon>
        <taxon>Pentapetalae</taxon>
        <taxon>rosids</taxon>
        <taxon>fabids</taxon>
        <taxon>Fagales</taxon>
        <taxon>Juglandaceae</taxon>
        <taxon>Carya</taxon>
    </lineage>
</organism>
<evidence type="ECO:0000256" key="1">
    <source>
        <dbReference type="ARBA" id="ARBA00022842"/>
    </source>
</evidence>
<gene>
    <name evidence="2" type="ORF">I3842_12G006800</name>
</gene>